<evidence type="ECO:0000256" key="1">
    <source>
        <dbReference type="SAM" id="SignalP"/>
    </source>
</evidence>
<feature type="signal peptide" evidence="1">
    <location>
        <begin position="1"/>
        <end position="20"/>
    </location>
</feature>
<protein>
    <submittedName>
        <fullName evidence="2">Uncharacterized protein</fullName>
    </submittedName>
</protein>
<proteinExistence type="predicted"/>
<reference evidence="2 3" key="1">
    <citation type="journal article" date="2024" name="IMA Fungus">
        <title>IMA Genome - F19 : A genome assembly and annotation guide to empower mycologists, including annotated draft genome sequences of Ceratocystis pirilliformis, Diaporthe australafricana, Fusarium ophioides, Paecilomyces lecythidis, and Sporothrix stenoceras.</title>
        <authorList>
            <person name="Aylward J."/>
            <person name="Wilson A.M."/>
            <person name="Visagie C.M."/>
            <person name="Spraker J."/>
            <person name="Barnes I."/>
            <person name="Buitendag C."/>
            <person name="Ceriani C."/>
            <person name="Del Mar Angel L."/>
            <person name="du Plessis D."/>
            <person name="Fuchs T."/>
            <person name="Gasser K."/>
            <person name="Kramer D."/>
            <person name="Li W."/>
            <person name="Munsamy K."/>
            <person name="Piso A."/>
            <person name="Price J.L."/>
            <person name="Sonnekus B."/>
            <person name="Thomas C."/>
            <person name="van der Nest A."/>
            <person name="van Dijk A."/>
            <person name="van Heerden A."/>
            <person name="van Vuuren N."/>
            <person name="Yilmaz N."/>
            <person name="Duong T.A."/>
            <person name="van der Merwe N.A."/>
            <person name="Wingfield M.J."/>
            <person name="Wingfield B.D."/>
        </authorList>
    </citation>
    <scope>NUCLEOTIDE SEQUENCE [LARGE SCALE GENOMIC DNA]</scope>
    <source>
        <strain evidence="2 3">CMW 12675</strain>
    </source>
</reference>
<accession>A0ABR3ZLB7</accession>
<dbReference type="EMBL" id="JAWDJO010000007">
    <property type="protein sequence ID" value="KAL1901194.1"/>
    <property type="molecule type" value="Genomic_DNA"/>
</dbReference>
<gene>
    <name evidence="2" type="ORF">Cpir12675_000560</name>
</gene>
<feature type="chain" id="PRO_5045359647" evidence="1">
    <location>
        <begin position="21"/>
        <end position="256"/>
    </location>
</feature>
<keyword evidence="1" id="KW-0732">Signal</keyword>
<comment type="caution">
    <text evidence="2">The sequence shown here is derived from an EMBL/GenBank/DDBJ whole genome shotgun (WGS) entry which is preliminary data.</text>
</comment>
<name>A0ABR3ZLB7_9PEZI</name>
<evidence type="ECO:0000313" key="2">
    <source>
        <dbReference type="EMBL" id="KAL1901194.1"/>
    </source>
</evidence>
<keyword evidence="3" id="KW-1185">Reference proteome</keyword>
<organism evidence="2 3">
    <name type="scientific">Ceratocystis pirilliformis</name>
    <dbReference type="NCBI Taxonomy" id="259994"/>
    <lineage>
        <taxon>Eukaryota</taxon>
        <taxon>Fungi</taxon>
        <taxon>Dikarya</taxon>
        <taxon>Ascomycota</taxon>
        <taxon>Pezizomycotina</taxon>
        <taxon>Sordariomycetes</taxon>
        <taxon>Hypocreomycetidae</taxon>
        <taxon>Microascales</taxon>
        <taxon>Ceratocystidaceae</taxon>
        <taxon>Ceratocystis</taxon>
    </lineage>
</organism>
<evidence type="ECO:0000313" key="3">
    <source>
        <dbReference type="Proteomes" id="UP001583280"/>
    </source>
</evidence>
<dbReference type="Proteomes" id="UP001583280">
    <property type="component" value="Unassembled WGS sequence"/>
</dbReference>
<sequence>MRFSLFSLPLALSLLELAQAGIIKDHGYELESWKDSAYIIYSPHYDNSDNLLDLFFFYPKSKVASIRIANNQAETDHEKKLGLAEIYTDVVEMKGLKPDDMKWVVFDVEDPSTSKVISQIYEGRNIASDGVVRIIPGDKEWDAIVSTQYYHKMLQVISKPAQKILLRRQARLDMWDRVYMVDRIHFSFSTPDEETTEGPEPQIQSLTDNEGDEAALKAMLEEEKENESEFQIHIEIQHAYRVLDSQGSSKAPAFRR</sequence>